<dbReference type="AlphaFoldDB" id="A0A382GBG9"/>
<dbReference type="Gene3D" id="3.40.50.150">
    <property type="entry name" value="Vaccinia Virus protein VP39"/>
    <property type="match status" value="1"/>
</dbReference>
<dbReference type="InterPro" id="IPR029063">
    <property type="entry name" value="SAM-dependent_MTases_sf"/>
</dbReference>
<evidence type="ECO:0000259" key="1">
    <source>
        <dbReference type="Pfam" id="PF08241"/>
    </source>
</evidence>
<dbReference type="GO" id="GO:0008757">
    <property type="term" value="F:S-adenosylmethionine-dependent methyltransferase activity"/>
    <property type="evidence" value="ECO:0007669"/>
    <property type="project" value="InterPro"/>
</dbReference>
<name>A0A382GBG9_9ZZZZ</name>
<evidence type="ECO:0000313" key="2">
    <source>
        <dbReference type="EMBL" id="SVB71927.1"/>
    </source>
</evidence>
<protein>
    <recommendedName>
        <fullName evidence="1">Methyltransferase type 11 domain-containing protein</fullName>
    </recommendedName>
</protein>
<dbReference type="Pfam" id="PF08241">
    <property type="entry name" value="Methyltransf_11"/>
    <property type="match status" value="1"/>
</dbReference>
<feature type="domain" description="Methyltransferase type 11" evidence="1">
    <location>
        <begin position="18"/>
        <end position="105"/>
    </location>
</feature>
<organism evidence="2">
    <name type="scientific">marine metagenome</name>
    <dbReference type="NCBI Taxonomy" id="408172"/>
    <lineage>
        <taxon>unclassified sequences</taxon>
        <taxon>metagenomes</taxon>
        <taxon>ecological metagenomes</taxon>
    </lineage>
</organism>
<sequence length="254" mass="29743">MIDRHLDSLSIKPTKILDVGGGASPYSKATEILDLFDRDFVEKFSYGDDSLSAENKTWTKFDICSRELWPYGDDTFDFSICSHTLEDIKDPLWVCKELTRISKAGYIEFPSRYQESIHGLVYRGVTGWPHHRWMIEESAGNLLLIPKLHHMNTRSHLSLPKSFCSHEDASNISFFWHGGFKVFELLIYVEDNQREYIAQFESNRNSLFFIRRWLRNVVRRMYGHQETISPSYMWIDVAAHQYGPYASIHEGPYK</sequence>
<reference evidence="2" key="1">
    <citation type="submission" date="2018-05" db="EMBL/GenBank/DDBJ databases">
        <authorList>
            <person name="Lanie J.A."/>
            <person name="Ng W.-L."/>
            <person name="Kazmierczak K.M."/>
            <person name="Andrzejewski T.M."/>
            <person name="Davidsen T.M."/>
            <person name="Wayne K.J."/>
            <person name="Tettelin H."/>
            <person name="Glass J.I."/>
            <person name="Rusch D."/>
            <person name="Podicherti R."/>
            <person name="Tsui H.-C.T."/>
            <person name="Winkler M.E."/>
        </authorList>
    </citation>
    <scope>NUCLEOTIDE SEQUENCE</scope>
</reference>
<dbReference type="InterPro" id="IPR013216">
    <property type="entry name" value="Methyltransf_11"/>
</dbReference>
<dbReference type="SUPFAM" id="SSF53335">
    <property type="entry name" value="S-adenosyl-L-methionine-dependent methyltransferases"/>
    <property type="match status" value="1"/>
</dbReference>
<proteinExistence type="predicted"/>
<gene>
    <name evidence="2" type="ORF">METZ01_LOCUS224781</name>
</gene>
<dbReference type="EMBL" id="UINC01054341">
    <property type="protein sequence ID" value="SVB71927.1"/>
    <property type="molecule type" value="Genomic_DNA"/>
</dbReference>
<accession>A0A382GBG9</accession>